<dbReference type="Gene3D" id="3.50.50.60">
    <property type="entry name" value="FAD/NAD(P)-binding domain"/>
    <property type="match status" value="1"/>
</dbReference>
<accession>A0A9W6J904</accession>
<evidence type="ECO:0000256" key="1">
    <source>
        <dbReference type="SAM" id="Phobius"/>
    </source>
</evidence>
<reference evidence="3" key="2">
    <citation type="submission" date="2023-01" db="EMBL/GenBank/DDBJ databases">
        <authorList>
            <person name="Sun Q."/>
            <person name="Evtushenko L."/>
        </authorList>
    </citation>
    <scope>NUCLEOTIDE SEQUENCE</scope>
    <source>
        <strain evidence="3">VKM B-2484</strain>
    </source>
</reference>
<reference evidence="3" key="1">
    <citation type="journal article" date="2014" name="Int. J. Syst. Evol. Microbiol.">
        <title>Complete genome sequence of Corynebacterium casei LMG S-19264T (=DSM 44701T), isolated from a smear-ripened cheese.</title>
        <authorList>
            <consortium name="US DOE Joint Genome Institute (JGI-PGF)"/>
            <person name="Walter F."/>
            <person name="Albersmeier A."/>
            <person name="Kalinowski J."/>
            <person name="Ruckert C."/>
        </authorList>
    </citation>
    <scope>NUCLEOTIDE SEQUENCE</scope>
    <source>
        <strain evidence="3">VKM B-2484</strain>
    </source>
</reference>
<keyword evidence="1" id="KW-1133">Transmembrane helix</keyword>
<dbReference type="AlphaFoldDB" id="A0A9W6J904"/>
<dbReference type="InterPro" id="IPR002937">
    <property type="entry name" value="Amino_oxidase"/>
</dbReference>
<feature type="transmembrane region" description="Helical" evidence="1">
    <location>
        <begin position="12"/>
        <end position="31"/>
    </location>
</feature>
<dbReference type="Gene3D" id="1.10.405.20">
    <property type="match status" value="1"/>
</dbReference>
<keyword evidence="4" id="KW-1185">Reference proteome</keyword>
<dbReference type="GO" id="GO:0016491">
    <property type="term" value="F:oxidoreductase activity"/>
    <property type="evidence" value="ECO:0007669"/>
    <property type="project" value="InterPro"/>
</dbReference>
<keyword evidence="1" id="KW-0472">Membrane</keyword>
<dbReference type="InterPro" id="IPR050464">
    <property type="entry name" value="Zeta_carotene_desat/Oxidored"/>
</dbReference>
<feature type="domain" description="Amine oxidase" evidence="2">
    <location>
        <begin position="22"/>
        <end position="273"/>
    </location>
</feature>
<dbReference type="InterPro" id="IPR036188">
    <property type="entry name" value="FAD/NAD-bd_sf"/>
</dbReference>
<evidence type="ECO:0000313" key="4">
    <source>
        <dbReference type="Proteomes" id="UP001143370"/>
    </source>
</evidence>
<name>A0A9W6J904_9HYPH</name>
<protein>
    <submittedName>
        <fullName evidence="3">NAD/FAD-binding protein</fullName>
    </submittedName>
</protein>
<keyword evidence="1" id="KW-0812">Transmembrane</keyword>
<gene>
    <name evidence="3" type="ORF">GCM10017643_30480</name>
</gene>
<organism evidence="3 4">
    <name type="scientific">Ancylobacter dichloromethanicus</name>
    <dbReference type="NCBI Taxonomy" id="518825"/>
    <lineage>
        <taxon>Bacteria</taxon>
        <taxon>Pseudomonadati</taxon>
        <taxon>Pseudomonadota</taxon>
        <taxon>Alphaproteobacteria</taxon>
        <taxon>Hyphomicrobiales</taxon>
        <taxon>Xanthobacteraceae</taxon>
        <taxon>Ancylobacter</taxon>
    </lineage>
</organism>
<proteinExistence type="predicted"/>
<evidence type="ECO:0000313" key="3">
    <source>
        <dbReference type="EMBL" id="GLK72932.1"/>
    </source>
</evidence>
<sequence length="449" mass="48994">MNFHQGFVPGRALRIAVVGAGISGLAAAWLLSKRHDVTLFEAESRLGGHSNTVEADGVAVDTGFIVYNEKTYPNLTALFAHLDVPTRATEMSFAASLDGGRLEYSGSGLRGLFAQPRNLASPRFASMMLDLLRFYRAAPRDLPGMGLESLDTYLDAHGYGAAFRHDHLYPMAAAIWSTPAADVGRYPAAAFVRFCDNHGLLQLTDRPVWRTVLGGSRRYVARLREDFLGRVVAGSAVRAVRRSVGEVTLVDAAGEARAFDHVVLATHADQALAMLEGPTIAERDLLGAFRYSRNEAFLHADPRLMPRRRAAWAAWNYLADRRSGGDLCVTYWMNRLQAIPESRPLFVTLNPAEPPSEASVFYRASYEHPQFDAGAMAAQQRLWSLQGAGGVWFCGAYFGAGFHEDGLQAGLAVAEALGGVRRPWRVADESGRIALPAERASATLQERVS</sequence>
<evidence type="ECO:0000259" key="2">
    <source>
        <dbReference type="Pfam" id="PF01593"/>
    </source>
</evidence>
<dbReference type="EMBL" id="BSFJ01000020">
    <property type="protein sequence ID" value="GLK72932.1"/>
    <property type="molecule type" value="Genomic_DNA"/>
</dbReference>
<comment type="caution">
    <text evidence="3">The sequence shown here is derived from an EMBL/GenBank/DDBJ whole genome shotgun (WGS) entry which is preliminary data.</text>
</comment>
<dbReference type="Proteomes" id="UP001143370">
    <property type="component" value="Unassembled WGS sequence"/>
</dbReference>
<dbReference type="SUPFAM" id="SSF51905">
    <property type="entry name" value="FAD/NAD(P)-binding domain"/>
    <property type="match status" value="1"/>
</dbReference>
<dbReference type="PANTHER" id="PTHR42923:SF17">
    <property type="entry name" value="AMINE OXIDASE DOMAIN-CONTAINING PROTEIN"/>
    <property type="match status" value="1"/>
</dbReference>
<dbReference type="Gene3D" id="3.30.70.1990">
    <property type="match status" value="1"/>
</dbReference>
<dbReference type="PANTHER" id="PTHR42923">
    <property type="entry name" value="PROTOPORPHYRINOGEN OXIDASE"/>
    <property type="match status" value="1"/>
</dbReference>
<dbReference type="Pfam" id="PF01593">
    <property type="entry name" value="Amino_oxidase"/>
    <property type="match status" value="1"/>
</dbReference>
<dbReference type="RefSeq" id="WP_213370397.1">
    <property type="nucleotide sequence ID" value="NZ_BSFJ01000020.1"/>
</dbReference>